<reference evidence="8" key="1">
    <citation type="submission" date="2018-06" db="EMBL/GenBank/DDBJ databases">
        <authorList>
            <person name="Zhirakovskaya E."/>
        </authorList>
    </citation>
    <scope>NUCLEOTIDE SEQUENCE</scope>
</reference>
<comment type="similarity">
    <text evidence="3">Belongs to the class-III pyridoxal-phosphate-dependent aminotransferase family.</text>
</comment>
<organism evidence="8">
    <name type="scientific">hydrothermal vent metagenome</name>
    <dbReference type="NCBI Taxonomy" id="652676"/>
    <lineage>
        <taxon>unclassified sequences</taxon>
        <taxon>metagenomes</taxon>
        <taxon>ecological metagenomes</taxon>
    </lineage>
</organism>
<comment type="subcellular location">
    <subcellularLocation>
        <location evidence="2">Mitochondrion</location>
    </subcellularLocation>
</comment>
<name>A0A3B1CZP4_9ZZZZ</name>
<comment type="cofactor">
    <cofactor evidence="1">
        <name>pyridoxal 5'-phosphate</name>
        <dbReference type="ChEBI" id="CHEBI:597326"/>
    </cofactor>
</comment>
<dbReference type="PANTHER" id="PTHR45688:SF3">
    <property type="entry name" value="ALANINE--GLYOXYLATE AMINOTRANSFERASE 2, MITOCHONDRIAL"/>
    <property type="match status" value="1"/>
</dbReference>
<dbReference type="InterPro" id="IPR015424">
    <property type="entry name" value="PyrdxlP-dep_Trfase"/>
</dbReference>
<dbReference type="InterPro" id="IPR005814">
    <property type="entry name" value="Aminotrans_3"/>
</dbReference>
<sequence length="146" mass="15588">VAASLKQRLHFNTYGGNPVSMAQGIATLDIMLEDNIQARAKEVGTHLLAGLHALADRHPLIGDVRGAGLMLGVELVTDRTTKDPATAETAAVFERCKDLGVLIGKGGLFGNVLRIKPPMCITRKDCDYLCAVLDTALTEVATHESH</sequence>
<evidence type="ECO:0000313" key="8">
    <source>
        <dbReference type="EMBL" id="VAX36126.1"/>
    </source>
</evidence>
<evidence type="ECO:0000256" key="2">
    <source>
        <dbReference type="ARBA" id="ARBA00004173"/>
    </source>
</evidence>
<feature type="non-terminal residue" evidence="8">
    <location>
        <position position="1"/>
    </location>
</feature>
<dbReference type="GO" id="GO:0008453">
    <property type="term" value="F:alanine-glyoxylate transaminase activity"/>
    <property type="evidence" value="ECO:0007669"/>
    <property type="project" value="UniProtKB-EC"/>
</dbReference>
<evidence type="ECO:0000256" key="5">
    <source>
        <dbReference type="ARBA" id="ARBA00013049"/>
    </source>
</evidence>
<dbReference type="Pfam" id="PF00202">
    <property type="entry name" value="Aminotran_3"/>
    <property type="match status" value="1"/>
</dbReference>
<dbReference type="GO" id="GO:0030170">
    <property type="term" value="F:pyridoxal phosphate binding"/>
    <property type="evidence" value="ECO:0007669"/>
    <property type="project" value="InterPro"/>
</dbReference>
<evidence type="ECO:0000256" key="3">
    <source>
        <dbReference type="ARBA" id="ARBA00008954"/>
    </source>
</evidence>
<accession>A0A3B1CZP4</accession>
<dbReference type="AlphaFoldDB" id="A0A3B1CZP4"/>
<proteinExistence type="inferred from homology"/>
<comment type="subunit">
    <text evidence="4">Homotetramer.</text>
</comment>
<dbReference type="EMBL" id="UOGK01000033">
    <property type="protein sequence ID" value="VAX36126.1"/>
    <property type="molecule type" value="Genomic_DNA"/>
</dbReference>
<dbReference type="EC" id="2.6.1.44" evidence="5"/>
<protein>
    <recommendedName>
        <fullName evidence="5">alanine--glyoxylate transaminase</fullName>
        <ecNumber evidence="5">2.6.1.44</ecNumber>
    </recommendedName>
</protein>
<evidence type="ECO:0000256" key="4">
    <source>
        <dbReference type="ARBA" id="ARBA00011881"/>
    </source>
</evidence>
<dbReference type="SUPFAM" id="SSF53383">
    <property type="entry name" value="PLP-dependent transferases"/>
    <property type="match status" value="1"/>
</dbReference>
<evidence type="ECO:0000256" key="1">
    <source>
        <dbReference type="ARBA" id="ARBA00001933"/>
    </source>
</evidence>
<dbReference type="InterPro" id="IPR015422">
    <property type="entry name" value="PyrdxlP-dep_Trfase_small"/>
</dbReference>
<dbReference type="PANTHER" id="PTHR45688">
    <property type="match status" value="1"/>
</dbReference>
<evidence type="ECO:0000256" key="7">
    <source>
        <dbReference type="ARBA" id="ARBA00022679"/>
    </source>
</evidence>
<gene>
    <name evidence="8" type="ORF">MNBD_PLANCTO03-1392</name>
</gene>
<dbReference type="GO" id="GO:0005739">
    <property type="term" value="C:mitochondrion"/>
    <property type="evidence" value="ECO:0007669"/>
    <property type="project" value="UniProtKB-SubCell"/>
</dbReference>
<keyword evidence="6" id="KW-0032">Aminotransferase</keyword>
<evidence type="ECO:0000256" key="6">
    <source>
        <dbReference type="ARBA" id="ARBA00022576"/>
    </source>
</evidence>
<keyword evidence="7" id="KW-0808">Transferase</keyword>
<dbReference type="Gene3D" id="3.90.1150.10">
    <property type="entry name" value="Aspartate Aminotransferase, domain 1"/>
    <property type="match status" value="1"/>
</dbReference>